<keyword evidence="2" id="KW-1185">Reference proteome</keyword>
<organism evidence="1 2">
    <name type="scientific">Chitinophaga jiangningensis</name>
    <dbReference type="NCBI Taxonomy" id="1419482"/>
    <lineage>
        <taxon>Bacteria</taxon>
        <taxon>Pseudomonadati</taxon>
        <taxon>Bacteroidota</taxon>
        <taxon>Chitinophagia</taxon>
        <taxon>Chitinophagales</taxon>
        <taxon>Chitinophagaceae</taxon>
        <taxon>Chitinophaga</taxon>
    </lineage>
</organism>
<dbReference type="STRING" id="1419482.SAMN05444266_102605"/>
<name>A0A1M6Z3V5_9BACT</name>
<protein>
    <submittedName>
        <fullName evidence="1">Uncharacterized protein</fullName>
    </submittedName>
</protein>
<dbReference type="AlphaFoldDB" id="A0A1M6Z3V5"/>
<gene>
    <name evidence="1" type="ORF">SAMN05444266_102605</name>
</gene>
<evidence type="ECO:0000313" key="2">
    <source>
        <dbReference type="Proteomes" id="UP000184420"/>
    </source>
</evidence>
<dbReference type="EMBL" id="FRBL01000002">
    <property type="protein sequence ID" value="SHL25204.1"/>
    <property type="molecule type" value="Genomic_DNA"/>
</dbReference>
<dbReference type="Proteomes" id="UP000184420">
    <property type="component" value="Unassembled WGS sequence"/>
</dbReference>
<evidence type="ECO:0000313" key="1">
    <source>
        <dbReference type="EMBL" id="SHL25204.1"/>
    </source>
</evidence>
<accession>A0A1M6Z3V5</accession>
<proteinExistence type="predicted"/>
<sequence>MKAEGNIPMIMSQLKKGESIAEVEQIIQNAVGDLSESNKAASLEQLQSALDEVSPLDCTTAEWNACRYARMYLSSQMAEAV</sequence>
<reference evidence="1 2" key="1">
    <citation type="submission" date="2016-11" db="EMBL/GenBank/DDBJ databases">
        <authorList>
            <person name="Jaros S."/>
            <person name="Januszkiewicz K."/>
            <person name="Wedrychowicz H."/>
        </authorList>
    </citation>
    <scope>NUCLEOTIDE SEQUENCE [LARGE SCALE GENOMIC DNA]</scope>
    <source>
        <strain evidence="1 2">DSM 27406</strain>
    </source>
</reference>